<comment type="caution">
    <text evidence="1">The sequence shown here is derived from an EMBL/GenBank/DDBJ whole genome shotgun (WGS) entry which is preliminary data.</text>
</comment>
<dbReference type="EMBL" id="BGPR01009538">
    <property type="protein sequence ID" value="GBN40671.1"/>
    <property type="molecule type" value="Genomic_DNA"/>
</dbReference>
<sequence>MQTLLFSSLEKEATSNCILHQIFKQNSPLHPDVLDNMPRFEVSIRYLSTCHKCQSSSSIGTGSLLHDIIENNNSKINPLSHLVSSMRRNVGIPNAPEPEEIKIGKEKVRINRTIE</sequence>
<organism evidence="1 2">
    <name type="scientific">Araneus ventricosus</name>
    <name type="common">Orbweaver spider</name>
    <name type="synonym">Epeira ventricosa</name>
    <dbReference type="NCBI Taxonomy" id="182803"/>
    <lineage>
        <taxon>Eukaryota</taxon>
        <taxon>Metazoa</taxon>
        <taxon>Ecdysozoa</taxon>
        <taxon>Arthropoda</taxon>
        <taxon>Chelicerata</taxon>
        <taxon>Arachnida</taxon>
        <taxon>Araneae</taxon>
        <taxon>Araneomorphae</taxon>
        <taxon>Entelegynae</taxon>
        <taxon>Araneoidea</taxon>
        <taxon>Araneidae</taxon>
        <taxon>Araneus</taxon>
    </lineage>
</organism>
<keyword evidence="2" id="KW-1185">Reference proteome</keyword>
<evidence type="ECO:0000313" key="2">
    <source>
        <dbReference type="Proteomes" id="UP000499080"/>
    </source>
</evidence>
<dbReference type="AlphaFoldDB" id="A0A4Y2NN03"/>
<proteinExistence type="predicted"/>
<name>A0A4Y2NN03_ARAVE</name>
<accession>A0A4Y2NN03</accession>
<evidence type="ECO:0000313" key="1">
    <source>
        <dbReference type="EMBL" id="GBN40671.1"/>
    </source>
</evidence>
<reference evidence="1 2" key="1">
    <citation type="journal article" date="2019" name="Sci. Rep.">
        <title>Orb-weaving spider Araneus ventricosus genome elucidates the spidroin gene catalogue.</title>
        <authorList>
            <person name="Kono N."/>
            <person name="Nakamura H."/>
            <person name="Ohtoshi R."/>
            <person name="Moran D.A.P."/>
            <person name="Shinohara A."/>
            <person name="Yoshida Y."/>
            <person name="Fujiwara M."/>
            <person name="Mori M."/>
            <person name="Tomita M."/>
            <person name="Arakawa K."/>
        </authorList>
    </citation>
    <scope>NUCLEOTIDE SEQUENCE [LARGE SCALE GENOMIC DNA]</scope>
</reference>
<protein>
    <submittedName>
        <fullName evidence="1">Uncharacterized protein</fullName>
    </submittedName>
</protein>
<dbReference type="Proteomes" id="UP000499080">
    <property type="component" value="Unassembled WGS sequence"/>
</dbReference>
<gene>
    <name evidence="1" type="ORF">AVEN_128614_1</name>
</gene>